<feature type="compositionally biased region" description="Basic and acidic residues" evidence="1">
    <location>
        <begin position="101"/>
        <end position="110"/>
    </location>
</feature>
<feature type="compositionally biased region" description="Polar residues" evidence="1">
    <location>
        <begin position="111"/>
        <end position="121"/>
    </location>
</feature>
<protein>
    <submittedName>
        <fullName evidence="2">Uncharacterized protein</fullName>
    </submittedName>
</protein>
<sequence length="373" mass="41684">MNSLTRHFLRTSIHHPLTAGRPAKQIQCVYRSRFHSSTLQPNEQTVHLPTQPVDSSMPSSPKLVSPSTSGKKFKDLAHDLNQKSLYLVEQEAIQLPANYTTERRAGENEQSKAIVTTNSNEEMADTKSRRKRRTDFSPDPEFQFQRKRGKRHIMNQLKQAKLNGGSAQSHKIELVDHLDLSIRWHGRLNKILISLPALPAQPTNSNPTTSTTSSDSPIEHQPTMTKGEQLNGLDEFIKLCLGPLVWSNPKVDISLVYKSDQSKPTITFGTTEGATDGSLFFIIATNLAFLCVKLGSIENQTSQQVDLEGKSRSEILRLVLNLQKNIKFQIPQGSRTRSGVYSHMLIVFFCAKVCSTEAPLTSLESFFDNGGEL</sequence>
<feature type="region of interest" description="Disordered" evidence="1">
    <location>
        <begin position="198"/>
        <end position="222"/>
    </location>
</feature>
<gene>
    <name evidence="2" type="ORF">VP01_1449g9</name>
</gene>
<accession>A0A0L6VK90</accession>
<evidence type="ECO:0000256" key="1">
    <source>
        <dbReference type="SAM" id="MobiDB-lite"/>
    </source>
</evidence>
<dbReference type="VEuPathDB" id="FungiDB:VP01_1449g9"/>
<evidence type="ECO:0000313" key="2">
    <source>
        <dbReference type="EMBL" id="KNZ61124.1"/>
    </source>
</evidence>
<reference evidence="2 3" key="1">
    <citation type="submission" date="2015-08" db="EMBL/GenBank/DDBJ databases">
        <title>Next Generation Sequencing and Analysis of the Genome of Puccinia sorghi L Schw, the Causal Agent of Maize Common Rust.</title>
        <authorList>
            <person name="Rochi L."/>
            <person name="Burguener G."/>
            <person name="Darino M."/>
            <person name="Turjanski A."/>
            <person name="Kreff E."/>
            <person name="Dieguez M.J."/>
            <person name="Sacco F."/>
        </authorList>
    </citation>
    <scope>NUCLEOTIDE SEQUENCE [LARGE SCALE GENOMIC DNA]</scope>
    <source>
        <strain evidence="2 3">RO10H11247</strain>
    </source>
</reference>
<comment type="caution">
    <text evidence="2">The sequence shown here is derived from an EMBL/GenBank/DDBJ whole genome shotgun (WGS) entry which is preliminary data.</text>
</comment>
<dbReference type="Proteomes" id="UP000037035">
    <property type="component" value="Unassembled WGS sequence"/>
</dbReference>
<feature type="region of interest" description="Disordered" evidence="1">
    <location>
        <begin position="99"/>
        <end position="146"/>
    </location>
</feature>
<dbReference type="EMBL" id="LAVV01004998">
    <property type="protein sequence ID" value="KNZ61124.1"/>
    <property type="molecule type" value="Genomic_DNA"/>
</dbReference>
<feature type="region of interest" description="Disordered" evidence="1">
    <location>
        <begin position="39"/>
        <end position="70"/>
    </location>
</feature>
<feature type="compositionally biased region" description="Low complexity" evidence="1">
    <location>
        <begin position="202"/>
        <end position="216"/>
    </location>
</feature>
<name>A0A0L6VK90_9BASI</name>
<keyword evidence="3" id="KW-1185">Reference proteome</keyword>
<proteinExistence type="predicted"/>
<feature type="compositionally biased region" description="Polar residues" evidence="1">
    <location>
        <begin position="39"/>
        <end position="59"/>
    </location>
</feature>
<organism evidence="2 3">
    <name type="scientific">Puccinia sorghi</name>
    <dbReference type="NCBI Taxonomy" id="27349"/>
    <lineage>
        <taxon>Eukaryota</taxon>
        <taxon>Fungi</taxon>
        <taxon>Dikarya</taxon>
        <taxon>Basidiomycota</taxon>
        <taxon>Pucciniomycotina</taxon>
        <taxon>Pucciniomycetes</taxon>
        <taxon>Pucciniales</taxon>
        <taxon>Pucciniaceae</taxon>
        <taxon>Puccinia</taxon>
    </lineage>
</organism>
<dbReference type="AlphaFoldDB" id="A0A0L6VK90"/>
<evidence type="ECO:0000313" key="3">
    <source>
        <dbReference type="Proteomes" id="UP000037035"/>
    </source>
</evidence>
<dbReference type="OrthoDB" id="2502979at2759"/>